<name>A0A8S3XM61_PARAO</name>
<comment type="caution">
    <text evidence="2">The sequence shown here is derived from an EMBL/GenBank/DDBJ whole genome shotgun (WGS) entry which is preliminary data.</text>
</comment>
<protein>
    <submittedName>
        <fullName evidence="2">(apollo) hypothetical protein</fullName>
    </submittedName>
</protein>
<feature type="compositionally biased region" description="Basic and acidic residues" evidence="1">
    <location>
        <begin position="70"/>
        <end position="86"/>
    </location>
</feature>
<feature type="compositionally biased region" description="Low complexity" evidence="1">
    <location>
        <begin position="24"/>
        <end position="69"/>
    </location>
</feature>
<evidence type="ECO:0000256" key="1">
    <source>
        <dbReference type="SAM" id="MobiDB-lite"/>
    </source>
</evidence>
<accession>A0A8S3XM61</accession>
<reference evidence="2" key="1">
    <citation type="submission" date="2021-04" db="EMBL/GenBank/DDBJ databases">
        <authorList>
            <person name="Tunstrom K."/>
        </authorList>
    </citation>
    <scope>NUCLEOTIDE SEQUENCE</scope>
</reference>
<evidence type="ECO:0000313" key="3">
    <source>
        <dbReference type="Proteomes" id="UP000691718"/>
    </source>
</evidence>
<dbReference type="EMBL" id="CAJQZP010001249">
    <property type="protein sequence ID" value="CAG5033125.1"/>
    <property type="molecule type" value="Genomic_DNA"/>
</dbReference>
<organism evidence="2 3">
    <name type="scientific">Parnassius apollo</name>
    <name type="common">Apollo butterfly</name>
    <name type="synonym">Papilio apollo</name>
    <dbReference type="NCBI Taxonomy" id="110799"/>
    <lineage>
        <taxon>Eukaryota</taxon>
        <taxon>Metazoa</taxon>
        <taxon>Ecdysozoa</taxon>
        <taxon>Arthropoda</taxon>
        <taxon>Hexapoda</taxon>
        <taxon>Insecta</taxon>
        <taxon>Pterygota</taxon>
        <taxon>Neoptera</taxon>
        <taxon>Endopterygota</taxon>
        <taxon>Lepidoptera</taxon>
        <taxon>Glossata</taxon>
        <taxon>Ditrysia</taxon>
        <taxon>Papilionoidea</taxon>
        <taxon>Papilionidae</taxon>
        <taxon>Parnassiinae</taxon>
        <taxon>Parnassini</taxon>
        <taxon>Parnassius</taxon>
        <taxon>Parnassius</taxon>
    </lineage>
</organism>
<dbReference type="AlphaFoldDB" id="A0A8S3XM61"/>
<sequence>MPVTRSQKDAPSRPSDKDVTGEMSGSEGVTSASAAASSGTATTSVSSGTTTTEDTTTTETTVATATTAACEEKGQKHEAAQKETTKKQTRAFMALPQPLSQRGSFVAPGPEDTSLRGDGSGREKN</sequence>
<feature type="compositionally biased region" description="Basic and acidic residues" evidence="1">
    <location>
        <begin position="1"/>
        <end position="20"/>
    </location>
</feature>
<keyword evidence="3" id="KW-1185">Reference proteome</keyword>
<evidence type="ECO:0000313" key="2">
    <source>
        <dbReference type="EMBL" id="CAG5033125.1"/>
    </source>
</evidence>
<dbReference type="Proteomes" id="UP000691718">
    <property type="component" value="Unassembled WGS sequence"/>
</dbReference>
<gene>
    <name evidence="2" type="ORF">PAPOLLO_LOCUS20028</name>
</gene>
<proteinExistence type="predicted"/>
<feature type="region of interest" description="Disordered" evidence="1">
    <location>
        <begin position="1"/>
        <end position="125"/>
    </location>
</feature>
<feature type="compositionally biased region" description="Basic and acidic residues" evidence="1">
    <location>
        <begin position="113"/>
        <end position="125"/>
    </location>
</feature>